<accession>A0A6J6MZ76</accession>
<keyword evidence="13" id="KW-0378">Hydrolase</keyword>
<dbReference type="GO" id="GO:0003725">
    <property type="term" value="F:double-stranded RNA binding"/>
    <property type="evidence" value="ECO:0007669"/>
    <property type="project" value="TreeGrafter"/>
</dbReference>
<keyword evidence="7" id="KW-0698">rRNA processing</keyword>
<evidence type="ECO:0000313" key="20">
    <source>
        <dbReference type="EMBL" id="CAB4843997.1"/>
    </source>
</evidence>
<dbReference type="InterPro" id="IPR036389">
    <property type="entry name" value="RNase_III_sf"/>
</dbReference>
<dbReference type="PANTHER" id="PTHR11207:SF0">
    <property type="entry name" value="RIBONUCLEASE 3"/>
    <property type="match status" value="1"/>
</dbReference>
<gene>
    <name evidence="18" type="ORF">UFOPK2342_01015</name>
    <name evidence="19" type="ORF">UFOPK2423_01080</name>
    <name evidence="20" type="ORF">UFOPK3266_01025</name>
</gene>
<evidence type="ECO:0000256" key="8">
    <source>
        <dbReference type="ARBA" id="ARBA00022664"/>
    </source>
</evidence>
<dbReference type="PROSITE" id="PS50137">
    <property type="entry name" value="DS_RBD"/>
    <property type="match status" value="1"/>
</dbReference>
<evidence type="ECO:0000256" key="2">
    <source>
        <dbReference type="ARBA" id="ARBA00004496"/>
    </source>
</evidence>
<evidence type="ECO:0000256" key="7">
    <source>
        <dbReference type="ARBA" id="ARBA00022552"/>
    </source>
</evidence>
<keyword evidence="14" id="KW-0460">Magnesium</keyword>
<reference evidence="18" key="1">
    <citation type="submission" date="2020-05" db="EMBL/GenBank/DDBJ databases">
        <authorList>
            <person name="Chiriac C."/>
            <person name="Salcher M."/>
            <person name="Ghai R."/>
            <person name="Kavagutti S V."/>
        </authorList>
    </citation>
    <scope>NUCLEOTIDE SEQUENCE</scope>
</reference>
<dbReference type="SUPFAM" id="SSF69065">
    <property type="entry name" value="RNase III domain-like"/>
    <property type="match status" value="1"/>
</dbReference>
<dbReference type="EMBL" id="CAFBAA010000025">
    <property type="protein sequence ID" value="CAB4843997.1"/>
    <property type="molecule type" value="Genomic_DNA"/>
</dbReference>
<dbReference type="EMBL" id="CAEZXB010000018">
    <property type="protein sequence ID" value="CAB4679197.1"/>
    <property type="molecule type" value="Genomic_DNA"/>
</dbReference>
<evidence type="ECO:0000313" key="18">
    <source>
        <dbReference type="EMBL" id="CAB4679197.1"/>
    </source>
</evidence>
<dbReference type="FunFam" id="3.30.160.20:FF:000003">
    <property type="entry name" value="Ribonuclease 3"/>
    <property type="match status" value="1"/>
</dbReference>
<dbReference type="GO" id="GO:0006364">
    <property type="term" value="P:rRNA processing"/>
    <property type="evidence" value="ECO:0007669"/>
    <property type="project" value="UniProtKB-KW"/>
</dbReference>
<dbReference type="GO" id="GO:0006397">
    <property type="term" value="P:mRNA processing"/>
    <property type="evidence" value="ECO:0007669"/>
    <property type="project" value="UniProtKB-KW"/>
</dbReference>
<dbReference type="GO" id="GO:0008033">
    <property type="term" value="P:tRNA processing"/>
    <property type="evidence" value="ECO:0007669"/>
    <property type="project" value="UniProtKB-KW"/>
</dbReference>
<dbReference type="GO" id="GO:0042802">
    <property type="term" value="F:identical protein binding"/>
    <property type="evidence" value="ECO:0007669"/>
    <property type="project" value="UniProtKB-ARBA"/>
</dbReference>
<dbReference type="Pfam" id="PF14622">
    <property type="entry name" value="Ribonucleas_3_3"/>
    <property type="match status" value="1"/>
</dbReference>
<evidence type="ECO:0000256" key="15">
    <source>
        <dbReference type="ARBA" id="ARBA00022884"/>
    </source>
</evidence>
<sequence>MALSPREKLLAHIGLPLSSAILDLALTHRSFAYENGGVPTNERLEFLGDSVLGIIVTEELYNRFPEFPEGRLAKLRAATVNMRALAEVGRFLGLGEALMIGKGEEVTGGREKNSMLADSVEALIGAIYVDQGFDKTVTFVRRIMAPTIEAAENLGAGLDWKTSLQELAAQLGRGLPEYSVEESGPDHLKHFIATCTIGKNALGTGEGKSKKEAEQRAAAAAFAALEETK</sequence>
<dbReference type="GO" id="GO:0010468">
    <property type="term" value="P:regulation of gene expression"/>
    <property type="evidence" value="ECO:0007669"/>
    <property type="project" value="TreeGrafter"/>
</dbReference>
<keyword evidence="8" id="KW-0507">mRNA processing</keyword>
<dbReference type="NCBIfam" id="TIGR02191">
    <property type="entry name" value="RNaseIII"/>
    <property type="match status" value="1"/>
</dbReference>
<keyword evidence="11" id="KW-0479">Metal-binding</keyword>
<comment type="catalytic activity">
    <reaction evidence="1">
        <text>Endonucleolytic cleavage to 5'-phosphomonoester.</text>
        <dbReference type="EC" id="3.1.26.3"/>
    </reaction>
</comment>
<dbReference type="GO" id="GO:0004525">
    <property type="term" value="F:ribonuclease III activity"/>
    <property type="evidence" value="ECO:0007669"/>
    <property type="project" value="UniProtKB-EC"/>
</dbReference>
<evidence type="ECO:0000256" key="5">
    <source>
        <dbReference type="ARBA" id="ARBA00012177"/>
    </source>
</evidence>
<keyword evidence="9" id="KW-0819">tRNA processing</keyword>
<dbReference type="SMART" id="SM00535">
    <property type="entry name" value="RIBOc"/>
    <property type="match status" value="1"/>
</dbReference>
<keyword evidence="15" id="KW-0694">RNA-binding</keyword>
<dbReference type="PROSITE" id="PS50142">
    <property type="entry name" value="RNASE_3_2"/>
    <property type="match status" value="1"/>
</dbReference>
<dbReference type="Gene3D" id="1.10.1520.10">
    <property type="entry name" value="Ribonuclease III domain"/>
    <property type="match status" value="1"/>
</dbReference>
<evidence type="ECO:0000256" key="14">
    <source>
        <dbReference type="ARBA" id="ARBA00022842"/>
    </source>
</evidence>
<name>A0A6J6MZ76_9ZZZZ</name>
<dbReference type="SUPFAM" id="SSF54768">
    <property type="entry name" value="dsRNA-binding domain-like"/>
    <property type="match status" value="1"/>
</dbReference>
<evidence type="ECO:0000256" key="9">
    <source>
        <dbReference type="ARBA" id="ARBA00022694"/>
    </source>
</evidence>
<dbReference type="GO" id="GO:0005737">
    <property type="term" value="C:cytoplasm"/>
    <property type="evidence" value="ECO:0007669"/>
    <property type="project" value="UniProtKB-SubCell"/>
</dbReference>
<keyword evidence="6" id="KW-0963">Cytoplasm</keyword>
<dbReference type="PANTHER" id="PTHR11207">
    <property type="entry name" value="RIBONUCLEASE III"/>
    <property type="match status" value="1"/>
</dbReference>
<proteinExistence type="inferred from homology"/>
<keyword evidence="10" id="KW-0540">Nuclease</keyword>
<dbReference type="AlphaFoldDB" id="A0A6J6MZ76"/>
<dbReference type="InterPro" id="IPR014720">
    <property type="entry name" value="dsRBD_dom"/>
</dbReference>
<keyword evidence="12" id="KW-0255">Endonuclease</keyword>
<evidence type="ECO:0000256" key="6">
    <source>
        <dbReference type="ARBA" id="ARBA00022490"/>
    </source>
</evidence>
<dbReference type="Pfam" id="PF00035">
    <property type="entry name" value="dsrm"/>
    <property type="match status" value="1"/>
</dbReference>
<dbReference type="InterPro" id="IPR011907">
    <property type="entry name" value="RNase_III"/>
</dbReference>
<evidence type="ECO:0000259" key="16">
    <source>
        <dbReference type="PROSITE" id="PS50137"/>
    </source>
</evidence>
<dbReference type="EC" id="3.1.26.3" evidence="5"/>
<evidence type="ECO:0000256" key="10">
    <source>
        <dbReference type="ARBA" id="ARBA00022722"/>
    </source>
</evidence>
<evidence type="ECO:0000259" key="17">
    <source>
        <dbReference type="PROSITE" id="PS50142"/>
    </source>
</evidence>
<feature type="domain" description="RNase III" evidence="17">
    <location>
        <begin position="7"/>
        <end position="132"/>
    </location>
</feature>
<comment type="similarity">
    <text evidence="3">Belongs to the ribonuclease III family.</text>
</comment>
<evidence type="ECO:0000256" key="13">
    <source>
        <dbReference type="ARBA" id="ARBA00022801"/>
    </source>
</evidence>
<dbReference type="HAMAP" id="MF_00104">
    <property type="entry name" value="RNase_III"/>
    <property type="match status" value="1"/>
</dbReference>
<evidence type="ECO:0000256" key="12">
    <source>
        <dbReference type="ARBA" id="ARBA00022759"/>
    </source>
</evidence>
<evidence type="ECO:0000256" key="11">
    <source>
        <dbReference type="ARBA" id="ARBA00022723"/>
    </source>
</evidence>
<protein>
    <recommendedName>
        <fullName evidence="5">ribonuclease III</fullName>
        <ecNumber evidence="5">3.1.26.3</ecNumber>
    </recommendedName>
</protein>
<evidence type="ECO:0000256" key="1">
    <source>
        <dbReference type="ARBA" id="ARBA00000109"/>
    </source>
</evidence>
<evidence type="ECO:0000256" key="3">
    <source>
        <dbReference type="ARBA" id="ARBA00010183"/>
    </source>
</evidence>
<dbReference type="CDD" id="cd00593">
    <property type="entry name" value="RIBOc"/>
    <property type="match status" value="1"/>
</dbReference>
<dbReference type="PROSITE" id="PS00517">
    <property type="entry name" value="RNASE_3_1"/>
    <property type="match status" value="1"/>
</dbReference>
<feature type="domain" description="DRBM" evidence="16">
    <location>
        <begin position="159"/>
        <end position="227"/>
    </location>
</feature>
<evidence type="ECO:0000313" key="19">
    <source>
        <dbReference type="EMBL" id="CAB4699287.1"/>
    </source>
</evidence>
<evidence type="ECO:0000256" key="4">
    <source>
        <dbReference type="ARBA" id="ARBA00011738"/>
    </source>
</evidence>
<dbReference type="EMBL" id="CAEZXN010000024">
    <property type="protein sequence ID" value="CAB4699287.1"/>
    <property type="molecule type" value="Genomic_DNA"/>
</dbReference>
<dbReference type="SMART" id="SM00358">
    <property type="entry name" value="DSRM"/>
    <property type="match status" value="1"/>
</dbReference>
<dbReference type="CDD" id="cd10845">
    <property type="entry name" value="DSRM_RNAse_III_family"/>
    <property type="match status" value="1"/>
</dbReference>
<dbReference type="GO" id="GO:0046872">
    <property type="term" value="F:metal ion binding"/>
    <property type="evidence" value="ECO:0007669"/>
    <property type="project" value="UniProtKB-KW"/>
</dbReference>
<comment type="subunit">
    <text evidence="4">Homodimer.</text>
</comment>
<dbReference type="FunFam" id="1.10.1520.10:FF:000001">
    <property type="entry name" value="Ribonuclease 3"/>
    <property type="match status" value="1"/>
</dbReference>
<comment type="subcellular location">
    <subcellularLocation>
        <location evidence="2">Cytoplasm</location>
    </subcellularLocation>
</comment>
<organism evidence="18">
    <name type="scientific">freshwater metagenome</name>
    <dbReference type="NCBI Taxonomy" id="449393"/>
    <lineage>
        <taxon>unclassified sequences</taxon>
        <taxon>metagenomes</taxon>
        <taxon>ecological metagenomes</taxon>
    </lineage>
</organism>
<dbReference type="Gene3D" id="3.30.160.20">
    <property type="match status" value="1"/>
</dbReference>
<dbReference type="InterPro" id="IPR000999">
    <property type="entry name" value="RNase_III_dom"/>
</dbReference>